<dbReference type="GO" id="GO:0000462">
    <property type="term" value="P:maturation of SSU-rRNA from tricistronic rRNA transcript (SSU-rRNA, 5.8S rRNA, LSU-rRNA)"/>
    <property type="evidence" value="ECO:0007669"/>
    <property type="project" value="TreeGrafter"/>
</dbReference>
<feature type="region of interest" description="Disordered" evidence="1">
    <location>
        <begin position="212"/>
        <end position="270"/>
    </location>
</feature>
<proteinExistence type="predicted"/>
<feature type="region of interest" description="Disordered" evidence="1">
    <location>
        <begin position="282"/>
        <end position="302"/>
    </location>
</feature>
<feature type="compositionally biased region" description="Low complexity" evidence="1">
    <location>
        <begin position="125"/>
        <end position="135"/>
    </location>
</feature>
<feature type="compositionally biased region" description="Basic and acidic residues" evidence="1">
    <location>
        <begin position="106"/>
        <end position="117"/>
    </location>
</feature>
<dbReference type="PANTHER" id="PTHR28096">
    <property type="entry name" value="PROTEIN FAF1"/>
    <property type="match status" value="1"/>
</dbReference>
<protein>
    <submittedName>
        <fullName evidence="2">Uncharacterized protein</fullName>
    </submittedName>
</protein>
<accession>A0A7C8M3I6</accession>
<name>A0A7C8M3I6_9PLEO</name>
<feature type="compositionally biased region" description="Basic residues" evidence="1">
    <location>
        <begin position="1"/>
        <end position="12"/>
    </location>
</feature>
<dbReference type="InterPro" id="IPR053030">
    <property type="entry name" value="Ribosomal_biogenesis_FAF1-like"/>
</dbReference>
<reference evidence="2 3" key="1">
    <citation type="submission" date="2020-01" db="EMBL/GenBank/DDBJ databases">
        <authorList>
            <consortium name="DOE Joint Genome Institute"/>
            <person name="Haridas S."/>
            <person name="Albert R."/>
            <person name="Binder M."/>
            <person name="Bloem J."/>
            <person name="Labutti K."/>
            <person name="Salamov A."/>
            <person name="Andreopoulos B."/>
            <person name="Baker S.E."/>
            <person name="Barry K."/>
            <person name="Bills G."/>
            <person name="Bluhm B.H."/>
            <person name="Cannon C."/>
            <person name="Castanera R."/>
            <person name="Culley D.E."/>
            <person name="Daum C."/>
            <person name="Ezra D."/>
            <person name="Gonzalez J.B."/>
            <person name="Henrissat B."/>
            <person name="Kuo A."/>
            <person name="Liang C."/>
            <person name="Lipzen A."/>
            <person name="Lutzoni F."/>
            <person name="Magnuson J."/>
            <person name="Mondo S."/>
            <person name="Nolan M."/>
            <person name="Ohm R."/>
            <person name="Pangilinan J."/>
            <person name="Park H.-J.H."/>
            <person name="Ramirez L."/>
            <person name="Alfaro M."/>
            <person name="Sun H."/>
            <person name="Tritt A."/>
            <person name="Yoshinaga Y."/>
            <person name="Zwiers L.-H.L."/>
            <person name="Turgeon B.G."/>
            <person name="Goodwin S.B."/>
            <person name="Spatafora J.W."/>
            <person name="Crous P.W."/>
            <person name="Grigoriev I.V."/>
        </authorList>
    </citation>
    <scope>NUCLEOTIDE SEQUENCE [LARGE SCALE GENOMIC DNA]</scope>
    <source>
        <strain evidence="2 3">CBS 611.86</strain>
    </source>
</reference>
<gene>
    <name evidence="2" type="ORF">BDV95DRAFT_631675</name>
</gene>
<keyword evidence="3" id="KW-1185">Reference proteome</keyword>
<feature type="region of interest" description="Disordered" evidence="1">
    <location>
        <begin position="1"/>
        <end position="146"/>
    </location>
</feature>
<dbReference type="EMBL" id="JAADJZ010000027">
    <property type="protein sequence ID" value="KAF2866515.1"/>
    <property type="molecule type" value="Genomic_DNA"/>
</dbReference>
<dbReference type="AlphaFoldDB" id="A0A7C8M3I6"/>
<dbReference type="Proteomes" id="UP000481861">
    <property type="component" value="Unassembled WGS sequence"/>
</dbReference>
<feature type="compositionally biased region" description="Basic and acidic residues" evidence="1">
    <location>
        <begin position="56"/>
        <end position="75"/>
    </location>
</feature>
<feature type="compositionally biased region" description="Gly residues" evidence="1">
    <location>
        <begin position="283"/>
        <end position="302"/>
    </location>
</feature>
<feature type="compositionally biased region" description="Basic and acidic residues" evidence="1">
    <location>
        <begin position="224"/>
        <end position="247"/>
    </location>
</feature>
<sequence length="302" mass="32830">MASNLGKRKRVTRERPTEPSVAPSPDQSSHSDDEEPDLQAIFRRAFEAKFAPLAPEEPKKARHQEPELDESKEASESDWSGISSDDEGEDEPRVQVVDYASTTRSTDSRTSKADKRAFMSAKPPTTRTTVTSTTTHKPADEPFDPAEASHLKNDLALQKLLRDSRLLASSSSATSTSSSALSLPGALRHKSTDLHLQTLGAKTSIFTQKNMPMAQRKHMAQKTKTAEERRRTEARENGVVLEKETRAKQSGVAKRRERGVGGPAVGKFSGGMLKLSRRDVAGIIGGSGGRGGKGNSRGGKRR</sequence>
<dbReference type="OrthoDB" id="5556956at2759"/>
<comment type="caution">
    <text evidence="2">The sequence shown here is derived from an EMBL/GenBank/DDBJ whole genome shotgun (WGS) entry which is preliminary data.</text>
</comment>
<evidence type="ECO:0000256" key="1">
    <source>
        <dbReference type="SAM" id="MobiDB-lite"/>
    </source>
</evidence>
<evidence type="ECO:0000313" key="2">
    <source>
        <dbReference type="EMBL" id="KAF2866515.1"/>
    </source>
</evidence>
<dbReference type="PANTHER" id="PTHR28096:SF1">
    <property type="entry name" value="PROTEIN FAF1"/>
    <property type="match status" value="1"/>
</dbReference>
<organism evidence="2 3">
    <name type="scientific">Massariosphaeria phaeospora</name>
    <dbReference type="NCBI Taxonomy" id="100035"/>
    <lineage>
        <taxon>Eukaryota</taxon>
        <taxon>Fungi</taxon>
        <taxon>Dikarya</taxon>
        <taxon>Ascomycota</taxon>
        <taxon>Pezizomycotina</taxon>
        <taxon>Dothideomycetes</taxon>
        <taxon>Pleosporomycetidae</taxon>
        <taxon>Pleosporales</taxon>
        <taxon>Pleosporales incertae sedis</taxon>
        <taxon>Massariosphaeria</taxon>
    </lineage>
</organism>
<dbReference type="GO" id="GO:0005730">
    <property type="term" value="C:nucleolus"/>
    <property type="evidence" value="ECO:0007669"/>
    <property type="project" value="TreeGrafter"/>
</dbReference>
<evidence type="ECO:0000313" key="3">
    <source>
        <dbReference type="Proteomes" id="UP000481861"/>
    </source>
</evidence>